<feature type="region of interest" description="Disordered" evidence="1">
    <location>
        <begin position="21"/>
        <end position="42"/>
    </location>
</feature>
<dbReference type="RefSeq" id="WP_255355940.1">
    <property type="nucleotide sequence ID" value="NZ_JYFN01000066.1"/>
</dbReference>
<reference evidence="3" key="1">
    <citation type="submission" date="2015-02" db="EMBL/GenBank/DDBJ databases">
        <title>Draft Genome of Frankia sp. CpI1-S.</title>
        <authorList>
            <person name="Oshone R.T."/>
            <person name="Ngom M."/>
            <person name="Ghodhbane-Gtari F."/>
            <person name="Gtari M."/>
            <person name="Morris K."/>
            <person name="Thomas K."/>
            <person name="Sen A."/>
            <person name="Tisa L.S."/>
        </authorList>
    </citation>
    <scope>NUCLEOTIDE SEQUENCE [LARGE SCALE GENOMIC DNA]</scope>
    <source>
        <strain evidence="3">CpI1-S</strain>
    </source>
</reference>
<sequence length="42" mass="4404">MLARQAVHGAAVLAAVRIVPDDRVPDDRDADDRDGGHVAGQP</sequence>
<reference evidence="2 3" key="2">
    <citation type="journal article" date="2016" name="Genome Announc.">
        <title>Permanent Draft Genome Sequences for Two Variants of Frankia sp. Strain CpI1, the First Frankia Strain Isolated from Root Nodules of Comptonia peregrina.</title>
        <authorList>
            <person name="Oshone R."/>
            <person name="Hurst S.G.IV."/>
            <person name="Abebe-Akele F."/>
            <person name="Simpson S."/>
            <person name="Morris K."/>
            <person name="Thomas W.K."/>
            <person name="Tisa L.S."/>
        </authorList>
    </citation>
    <scope>NUCLEOTIDE SEQUENCE [LARGE SCALE GENOMIC DNA]</scope>
    <source>
        <strain evidence="3">CpI1-S</strain>
    </source>
</reference>
<feature type="compositionally biased region" description="Basic and acidic residues" evidence="1">
    <location>
        <begin position="21"/>
        <end position="36"/>
    </location>
</feature>
<keyword evidence="3" id="KW-1185">Reference proteome</keyword>
<evidence type="ECO:0000256" key="1">
    <source>
        <dbReference type="SAM" id="MobiDB-lite"/>
    </source>
</evidence>
<accession>A0A0D8B7V3</accession>
<evidence type="ECO:0000313" key="2">
    <source>
        <dbReference type="EMBL" id="KJE20246.1"/>
    </source>
</evidence>
<name>A0A0D8B7V3_9ACTN</name>
<comment type="caution">
    <text evidence="2">The sequence shown here is derived from an EMBL/GenBank/DDBJ whole genome shotgun (WGS) entry which is preliminary data.</text>
</comment>
<dbReference type="AlphaFoldDB" id="A0A0D8B7V3"/>
<gene>
    <name evidence="2" type="ORF">FF36_05468</name>
</gene>
<proteinExistence type="predicted"/>
<evidence type="ECO:0000313" key="3">
    <source>
        <dbReference type="Proteomes" id="UP000032545"/>
    </source>
</evidence>
<dbReference type="Proteomes" id="UP000032545">
    <property type="component" value="Unassembled WGS sequence"/>
</dbReference>
<dbReference type="EMBL" id="JYFN01000066">
    <property type="protein sequence ID" value="KJE20246.1"/>
    <property type="molecule type" value="Genomic_DNA"/>
</dbReference>
<protein>
    <submittedName>
        <fullName evidence="2">Uncharacterized protein</fullName>
    </submittedName>
</protein>
<organism evidence="2 3">
    <name type="scientific">Frankia torreyi</name>
    <dbReference type="NCBI Taxonomy" id="1856"/>
    <lineage>
        <taxon>Bacteria</taxon>
        <taxon>Bacillati</taxon>
        <taxon>Actinomycetota</taxon>
        <taxon>Actinomycetes</taxon>
        <taxon>Frankiales</taxon>
        <taxon>Frankiaceae</taxon>
        <taxon>Frankia</taxon>
    </lineage>
</organism>